<comment type="caution">
    <text evidence="2">The sequence shown here is derived from an EMBL/GenBank/DDBJ whole genome shotgun (WGS) entry which is preliminary data.</text>
</comment>
<gene>
    <name evidence="2" type="ORF">GCM10011358_28220</name>
</gene>
<feature type="domain" description="YjiS-like" evidence="1">
    <location>
        <begin position="26"/>
        <end position="60"/>
    </location>
</feature>
<dbReference type="EMBL" id="BMGI01000005">
    <property type="protein sequence ID" value="GGD42754.1"/>
    <property type="molecule type" value="Genomic_DNA"/>
</dbReference>
<dbReference type="Pfam" id="PF06568">
    <property type="entry name" value="YjiS-like"/>
    <property type="match status" value="1"/>
</dbReference>
<evidence type="ECO:0000313" key="2">
    <source>
        <dbReference type="EMBL" id="GGD42754.1"/>
    </source>
</evidence>
<dbReference type="RefSeq" id="WP_188528900.1">
    <property type="nucleotide sequence ID" value="NZ_BMGI01000005.1"/>
</dbReference>
<evidence type="ECO:0000259" key="1">
    <source>
        <dbReference type="Pfam" id="PF06568"/>
    </source>
</evidence>
<proteinExistence type="predicted"/>
<accession>A0ABQ1QTY2</accession>
<keyword evidence="3" id="KW-1185">Reference proteome</keyword>
<sequence length="72" mass="8069">MAYATDIRTVQLGLRDRVSAMLKAFAEAREQRKIYIRTLNELNALNNRDLADLGISAAQIPFIAREAAYGTK</sequence>
<name>A0ABQ1QTY2_9RHOB</name>
<reference evidence="3" key="1">
    <citation type="journal article" date="2019" name="Int. J. Syst. Evol. Microbiol.">
        <title>The Global Catalogue of Microorganisms (GCM) 10K type strain sequencing project: providing services to taxonomists for standard genome sequencing and annotation.</title>
        <authorList>
            <consortium name="The Broad Institute Genomics Platform"/>
            <consortium name="The Broad Institute Genome Sequencing Center for Infectious Disease"/>
            <person name="Wu L."/>
            <person name="Ma J."/>
        </authorList>
    </citation>
    <scope>NUCLEOTIDE SEQUENCE [LARGE SCALE GENOMIC DNA]</scope>
    <source>
        <strain evidence="3">CGMCC 1.12922</strain>
    </source>
</reference>
<evidence type="ECO:0000313" key="3">
    <source>
        <dbReference type="Proteomes" id="UP000617355"/>
    </source>
</evidence>
<organism evidence="2 3">
    <name type="scientific">Sinisalibacter lacisalsi</name>
    <dbReference type="NCBI Taxonomy" id="1526570"/>
    <lineage>
        <taxon>Bacteria</taxon>
        <taxon>Pseudomonadati</taxon>
        <taxon>Pseudomonadota</taxon>
        <taxon>Alphaproteobacteria</taxon>
        <taxon>Rhodobacterales</taxon>
        <taxon>Roseobacteraceae</taxon>
        <taxon>Sinisalibacter</taxon>
    </lineage>
</organism>
<dbReference type="InterPro" id="IPR009506">
    <property type="entry name" value="YjiS-like"/>
</dbReference>
<protein>
    <recommendedName>
        <fullName evidence="1">YjiS-like domain-containing protein</fullName>
    </recommendedName>
</protein>
<dbReference type="Proteomes" id="UP000617355">
    <property type="component" value="Unassembled WGS sequence"/>
</dbReference>